<protein>
    <submittedName>
        <fullName evidence="2">Heptaprenyl diphosphate synthase</fullName>
    </submittedName>
</protein>
<name>A0A498CA85_9GAMM</name>
<reference evidence="2 3" key="1">
    <citation type="submission" date="2018-10" db="EMBL/GenBank/DDBJ databases">
        <title>Genomic Encyclopedia of Type Strains, Phase IV (KMG-IV): sequencing the most valuable type-strain genomes for metagenomic binning, comparative biology and taxonomic classification.</title>
        <authorList>
            <person name="Goeker M."/>
        </authorList>
    </citation>
    <scope>NUCLEOTIDE SEQUENCE [LARGE SCALE GENOMIC DNA]</scope>
    <source>
        <strain evidence="2 3">DSM 12769</strain>
    </source>
</reference>
<keyword evidence="1" id="KW-0472">Membrane</keyword>
<dbReference type="OrthoDB" id="9799095at2"/>
<comment type="caution">
    <text evidence="2">The sequence shown here is derived from an EMBL/GenBank/DDBJ whole genome shotgun (WGS) entry which is preliminary data.</text>
</comment>
<sequence>MAAPRYRPLQSDRDDLRIATLAALALAIHVAEAALPSPLPGVKPGLANIITVTACWLYGWRVAAWITVLRIVAGGILVGTLLSPTFFLSLAGGLGALGGLALARALPGTGPVGYSLLAALAHMGAQFTAAWWLFIPHPGLWLLLPPLMTAAIVFGVLNGIMAQAMIRELGSQPARDGHEAT</sequence>
<gene>
    <name evidence="2" type="ORF">DFR31_1332</name>
</gene>
<evidence type="ECO:0000313" key="3">
    <source>
        <dbReference type="Proteomes" id="UP000275461"/>
    </source>
</evidence>
<evidence type="ECO:0000256" key="1">
    <source>
        <dbReference type="SAM" id="Phobius"/>
    </source>
</evidence>
<dbReference type="RefSeq" id="WP_121441812.1">
    <property type="nucleotide sequence ID" value="NZ_RCDA01000001.1"/>
</dbReference>
<keyword evidence="1" id="KW-1133">Transmembrane helix</keyword>
<feature type="transmembrane region" description="Helical" evidence="1">
    <location>
        <begin position="57"/>
        <end position="79"/>
    </location>
</feature>
<evidence type="ECO:0000313" key="2">
    <source>
        <dbReference type="EMBL" id="RLK51396.1"/>
    </source>
</evidence>
<feature type="transmembrane region" description="Helical" evidence="1">
    <location>
        <begin position="112"/>
        <end position="134"/>
    </location>
</feature>
<dbReference type="InterPro" id="IPR010898">
    <property type="entry name" value="Hpre_diP_synth_I"/>
</dbReference>
<dbReference type="Pfam" id="PF07456">
    <property type="entry name" value="Hpre_diP_synt_I"/>
    <property type="match status" value="1"/>
</dbReference>
<dbReference type="AlphaFoldDB" id="A0A498CA85"/>
<dbReference type="PIRSF" id="PIRSF027391">
    <property type="entry name" value="Hpre_diP_synt_I"/>
    <property type="match status" value="1"/>
</dbReference>
<accession>A0A498CA85</accession>
<dbReference type="EMBL" id="RCDA01000001">
    <property type="protein sequence ID" value="RLK51396.1"/>
    <property type="molecule type" value="Genomic_DNA"/>
</dbReference>
<keyword evidence="3" id="KW-1185">Reference proteome</keyword>
<dbReference type="InterPro" id="IPR014535">
    <property type="entry name" value="Hpre_diP_synt_I"/>
</dbReference>
<organism evidence="2 3">
    <name type="scientific">Alkalispirillum mobile</name>
    <dbReference type="NCBI Taxonomy" id="85925"/>
    <lineage>
        <taxon>Bacteria</taxon>
        <taxon>Pseudomonadati</taxon>
        <taxon>Pseudomonadota</taxon>
        <taxon>Gammaproteobacteria</taxon>
        <taxon>Chromatiales</taxon>
        <taxon>Ectothiorhodospiraceae</taxon>
        <taxon>Alkalispirillum</taxon>
    </lineage>
</organism>
<feature type="transmembrane region" description="Helical" evidence="1">
    <location>
        <begin position="141"/>
        <end position="166"/>
    </location>
</feature>
<dbReference type="Gene3D" id="1.10.1760.20">
    <property type="match status" value="1"/>
</dbReference>
<dbReference type="Proteomes" id="UP000275461">
    <property type="component" value="Unassembled WGS sequence"/>
</dbReference>
<keyword evidence="1" id="KW-0812">Transmembrane</keyword>
<feature type="transmembrane region" description="Helical" evidence="1">
    <location>
        <begin position="86"/>
        <end position="106"/>
    </location>
</feature>
<proteinExistence type="predicted"/>